<reference evidence="1" key="1">
    <citation type="submission" date="2020-04" db="EMBL/GenBank/DDBJ databases">
        <title>A chromosome-scale assembly and high-density genetic map of the yellow drum (Nibea albiflora) genome.</title>
        <authorList>
            <person name="Xu D."/>
            <person name="Zhang W."/>
            <person name="Chen R."/>
            <person name="Tan P."/>
            <person name="Wang L."/>
            <person name="Song H."/>
            <person name="Tian L."/>
            <person name="Zhu Q."/>
            <person name="Wang B."/>
        </authorList>
    </citation>
    <scope>NUCLEOTIDE SEQUENCE</scope>
    <source>
        <strain evidence="1">ZJHYS-2018</strain>
    </source>
</reference>
<sequence length="81" mass="9146">MPVPPHCQTRERACHWQSIQRKFHNICLLSHNGARCSTGSGAEDEAEAKLTVLLLEVLPREKQGLHEEEEEEEEVGAGGWR</sequence>
<dbReference type="EMBL" id="CM024808">
    <property type="protein sequence ID" value="KAG8006786.1"/>
    <property type="molecule type" value="Genomic_DNA"/>
</dbReference>
<dbReference type="Proteomes" id="UP000805704">
    <property type="component" value="Chromosome 20"/>
</dbReference>
<keyword evidence="2" id="KW-1185">Reference proteome</keyword>
<evidence type="ECO:0000313" key="2">
    <source>
        <dbReference type="Proteomes" id="UP000805704"/>
    </source>
</evidence>
<protein>
    <submittedName>
        <fullName evidence="1">Uncharacterized protein</fullName>
    </submittedName>
</protein>
<gene>
    <name evidence="1" type="ORF">GBF38_022806</name>
</gene>
<evidence type="ECO:0000313" key="1">
    <source>
        <dbReference type="EMBL" id="KAG8006786.1"/>
    </source>
</evidence>
<proteinExistence type="predicted"/>
<comment type="caution">
    <text evidence="1">The sequence shown here is derived from an EMBL/GenBank/DDBJ whole genome shotgun (WGS) entry which is preliminary data.</text>
</comment>
<organism evidence="1 2">
    <name type="scientific">Nibea albiflora</name>
    <name type="common">Yellow drum</name>
    <name type="synonym">Corvina albiflora</name>
    <dbReference type="NCBI Taxonomy" id="240163"/>
    <lineage>
        <taxon>Eukaryota</taxon>
        <taxon>Metazoa</taxon>
        <taxon>Chordata</taxon>
        <taxon>Craniata</taxon>
        <taxon>Vertebrata</taxon>
        <taxon>Euteleostomi</taxon>
        <taxon>Actinopterygii</taxon>
        <taxon>Neopterygii</taxon>
        <taxon>Teleostei</taxon>
        <taxon>Neoteleostei</taxon>
        <taxon>Acanthomorphata</taxon>
        <taxon>Eupercaria</taxon>
        <taxon>Sciaenidae</taxon>
        <taxon>Nibea</taxon>
    </lineage>
</organism>
<name>A0ACB7F160_NIBAL</name>
<accession>A0ACB7F160</accession>